<feature type="transmembrane region" description="Helical" evidence="1">
    <location>
        <begin position="148"/>
        <end position="165"/>
    </location>
</feature>
<evidence type="ECO:0000313" key="3">
    <source>
        <dbReference type="Proteomes" id="UP000464754"/>
    </source>
</evidence>
<reference evidence="3" key="1">
    <citation type="submission" date="2019-05" db="EMBL/GenBank/DDBJ databases">
        <title>Complete genome sequencing of Absiella argi strain JCM 30884.</title>
        <authorList>
            <person name="Sakamoto M."/>
            <person name="Murakami T."/>
            <person name="Mori H."/>
        </authorList>
    </citation>
    <scope>NUCLEOTIDE SEQUENCE [LARGE SCALE GENOMIC DNA]</scope>
    <source>
        <strain evidence="3">JCM 30884</strain>
    </source>
</reference>
<organism evidence="2 3">
    <name type="scientific">Amedibacterium intestinale</name>
    <dbReference type="NCBI Taxonomy" id="2583452"/>
    <lineage>
        <taxon>Bacteria</taxon>
        <taxon>Bacillati</taxon>
        <taxon>Bacillota</taxon>
        <taxon>Erysipelotrichia</taxon>
        <taxon>Erysipelotrichales</taxon>
        <taxon>Erysipelotrichaceae</taxon>
        <taxon>Amedibacterium</taxon>
    </lineage>
</organism>
<feature type="transmembrane region" description="Helical" evidence="1">
    <location>
        <begin position="125"/>
        <end position="142"/>
    </location>
</feature>
<name>A0A6N4TH22_9FIRM</name>
<dbReference type="KEGG" id="aarg:Aargi30884_09620"/>
<proteinExistence type="predicted"/>
<protein>
    <submittedName>
        <fullName evidence="2">Uncharacterized protein</fullName>
    </submittedName>
</protein>
<evidence type="ECO:0000313" key="2">
    <source>
        <dbReference type="EMBL" id="BBK22059.1"/>
    </source>
</evidence>
<gene>
    <name evidence="2" type="ORF">Aargi30884_09620</name>
</gene>
<dbReference type="Proteomes" id="UP000464754">
    <property type="component" value="Chromosome"/>
</dbReference>
<dbReference type="RefSeq" id="WP_163051624.1">
    <property type="nucleotide sequence ID" value="NZ_AP019695.1"/>
</dbReference>
<sequence>MEQVMFEEQLHVFLENTKKGIEMSGSEKDAFLKLVENPKEEMDVFTYCKIMYIAGMQYEKEENKNAARYCAMRILWMVECLSKKRKKAPMYLIMEDFTMEEDMKNFMNRYTDFLEDIYADINQKVFLLTAGLFAIVFLILVLFLHIEILMAFIGAFLLALFNYYFEKRRIPDMFQKNQLKAIETYVDKQLLDFDLPYRR</sequence>
<evidence type="ECO:0000256" key="1">
    <source>
        <dbReference type="SAM" id="Phobius"/>
    </source>
</evidence>
<dbReference type="AlphaFoldDB" id="A0A6N4TH22"/>
<keyword evidence="1" id="KW-0472">Membrane</keyword>
<keyword evidence="1" id="KW-1133">Transmembrane helix</keyword>
<dbReference type="EMBL" id="AP019695">
    <property type="protein sequence ID" value="BBK22059.1"/>
    <property type="molecule type" value="Genomic_DNA"/>
</dbReference>
<accession>A0A6N4TH22</accession>
<keyword evidence="3" id="KW-1185">Reference proteome</keyword>
<keyword evidence="1" id="KW-0812">Transmembrane</keyword>